<dbReference type="Proteomes" id="UP000005038">
    <property type="component" value="Unassembled WGS sequence"/>
</dbReference>
<name>H5TM83_GORO1</name>
<feature type="region of interest" description="Disordered" evidence="1">
    <location>
        <begin position="1"/>
        <end position="34"/>
    </location>
</feature>
<dbReference type="STRING" id="1108044.GOOTI_114_00200"/>
<feature type="region of interest" description="Disordered" evidence="1">
    <location>
        <begin position="224"/>
        <end position="261"/>
    </location>
</feature>
<dbReference type="EMBL" id="BAFB01000114">
    <property type="protein sequence ID" value="GAB34591.1"/>
    <property type="molecule type" value="Genomic_DNA"/>
</dbReference>
<feature type="compositionally biased region" description="Basic residues" evidence="1">
    <location>
        <begin position="245"/>
        <end position="261"/>
    </location>
</feature>
<accession>H5TM83</accession>
<evidence type="ECO:0000313" key="3">
    <source>
        <dbReference type="Proteomes" id="UP000005038"/>
    </source>
</evidence>
<dbReference type="AlphaFoldDB" id="H5TM83"/>
<dbReference type="RefSeq" id="WP_007238826.1">
    <property type="nucleotide sequence ID" value="NZ_BAFB01000114.1"/>
</dbReference>
<feature type="compositionally biased region" description="Basic and acidic residues" evidence="1">
    <location>
        <begin position="14"/>
        <end position="32"/>
    </location>
</feature>
<comment type="caution">
    <text evidence="2">The sequence shown here is derived from an EMBL/GenBank/DDBJ whole genome shotgun (WGS) entry which is preliminary data.</text>
</comment>
<keyword evidence="3" id="KW-1185">Reference proteome</keyword>
<sequence length="261" mass="28662">MTRTNRTHNGAGSHDSRRADTGRTGTDPRRIDIDDDDQTDAWLVEASRRLEEPDRDIAHLISSITGKLGRVRRVGRTLDTDDDMIRVSDRVVKQLLATRIRHALGRLVVLVELDSPNSPGAPDTVAHDSGAEDSGAHDSGSERAPGRDAKVSRVRIGLIARYHDDLVADSDRVREVADAVLASTLGSETTALARQHIDIRWQALPGGTPRPIRIMLRQRLSHRAVPNTAPRGSSRGALTGEPLRGRRRQKGRHGGRGRWIG</sequence>
<evidence type="ECO:0000256" key="1">
    <source>
        <dbReference type="SAM" id="MobiDB-lite"/>
    </source>
</evidence>
<gene>
    <name evidence="2" type="ORF">GOOTI_114_00200</name>
</gene>
<proteinExistence type="predicted"/>
<reference evidence="2" key="1">
    <citation type="submission" date="2012-02" db="EMBL/GenBank/DDBJ databases">
        <title>Whole genome shotgun sequence of Gordonia otitidis NBRC 100426.</title>
        <authorList>
            <person name="Yoshida I."/>
            <person name="Hosoyama A."/>
            <person name="Tsuchikane K."/>
            <person name="Katsumata H."/>
            <person name="Yamazaki S."/>
            <person name="Fujita N."/>
        </authorList>
    </citation>
    <scope>NUCLEOTIDE SEQUENCE [LARGE SCALE GENOMIC DNA]</scope>
    <source>
        <strain evidence="2">NBRC 100426</strain>
    </source>
</reference>
<organism evidence="2 3">
    <name type="scientific">Gordonia otitidis (strain DSM 44809 / CCUG 52243 / JCM 12355 / NBRC 100426 / IFM 10032)</name>
    <dbReference type="NCBI Taxonomy" id="1108044"/>
    <lineage>
        <taxon>Bacteria</taxon>
        <taxon>Bacillati</taxon>
        <taxon>Actinomycetota</taxon>
        <taxon>Actinomycetes</taxon>
        <taxon>Mycobacteriales</taxon>
        <taxon>Gordoniaceae</taxon>
        <taxon>Gordonia</taxon>
    </lineage>
</organism>
<evidence type="ECO:0000313" key="2">
    <source>
        <dbReference type="EMBL" id="GAB34591.1"/>
    </source>
</evidence>
<feature type="region of interest" description="Disordered" evidence="1">
    <location>
        <begin position="116"/>
        <end position="148"/>
    </location>
</feature>
<feature type="compositionally biased region" description="Polar residues" evidence="1">
    <location>
        <begin position="1"/>
        <end position="10"/>
    </location>
</feature>
<protein>
    <submittedName>
        <fullName evidence="2">Uncharacterized protein</fullName>
    </submittedName>
</protein>
<feature type="compositionally biased region" description="Basic and acidic residues" evidence="1">
    <location>
        <begin position="125"/>
        <end position="148"/>
    </location>
</feature>